<accession>A0A368FSB0</accession>
<evidence type="ECO:0000313" key="1">
    <source>
        <dbReference type="EMBL" id="RCN35056.1"/>
    </source>
</evidence>
<dbReference type="AlphaFoldDB" id="A0A368FSB0"/>
<keyword evidence="2" id="KW-1185">Reference proteome</keyword>
<comment type="caution">
    <text evidence="1">The sequence shown here is derived from an EMBL/GenBank/DDBJ whole genome shotgun (WGS) entry which is preliminary data.</text>
</comment>
<dbReference type="OrthoDB" id="6132182at2759"/>
<proteinExistence type="predicted"/>
<reference evidence="1 2" key="1">
    <citation type="submission" date="2014-10" db="EMBL/GenBank/DDBJ databases">
        <title>Draft genome of the hookworm Ancylostoma caninum.</title>
        <authorList>
            <person name="Mitreva M."/>
        </authorList>
    </citation>
    <scope>NUCLEOTIDE SEQUENCE [LARGE SCALE GENOMIC DNA]</scope>
    <source>
        <strain evidence="1 2">Baltimore</strain>
    </source>
</reference>
<dbReference type="Gene3D" id="1.10.1280.10">
    <property type="entry name" value="Di-copper center containing domain from catechol oxidase"/>
    <property type="match status" value="1"/>
</dbReference>
<gene>
    <name evidence="1" type="ORF">ANCCAN_19087</name>
</gene>
<dbReference type="Proteomes" id="UP000252519">
    <property type="component" value="Unassembled WGS sequence"/>
</dbReference>
<protein>
    <submittedName>
        <fullName evidence="1">Uncharacterized protein</fullName>
    </submittedName>
</protein>
<sequence length="107" mass="12435">MCYKKDNVIAVSCSTISGNDCVLRDGKPLKRALRQEIRTLDDTVRQQFENTLNWMKRSGLYNRIARVHKYSGVHSGPAFTLWHREYLKRYGVNDARGVFRPYSPELA</sequence>
<name>A0A368FSB0_ANCCA</name>
<dbReference type="EMBL" id="JOJR01000706">
    <property type="protein sequence ID" value="RCN35056.1"/>
    <property type="molecule type" value="Genomic_DNA"/>
</dbReference>
<organism evidence="1 2">
    <name type="scientific">Ancylostoma caninum</name>
    <name type="common">Dog hookworm</name>
    <dbReference type="NCBI Taxonomy" id="29170"/>
    <lineage>
        <taxon>Eukaryota</taxon>
        <taxon>Metazoa</taxon>
        <taxon>Ecdysozoa</taxon>
        <taxon>Nematoda</taxon>
        <taxon>Chromadorea</taxon>
        <taxon>Rhabditida</taxon>
        <taxon>Rhabditina</taxon>
        <taxon>Rhabditomorpha</taxon>
        <taxon>Strongyloidea</taxon>
        <taxon>Ancylostomatidae</taxon>
        <taxon>Ancylostomatinae</taxon>
        <taxon>Ancylostoma</taxon>
    </lineage>
</organism>
<dbReference type="SUPFAM" id="SSF48056">
    <property type="entry name" value="Di-copper centre-containing domain"/>
    <property type="match status" value="1"/>
</dbReference>
<dbReference type="InterPro" id="IPR008922">
    <property type="entry name" value="Di-copper_centre_dom_sf"/>
</dbReference>
<evidence type="ECO:0000313" key="2">
    <source>
        <dbReference type="Proteomes" id="UP000252519"/>
    </source>
</evidence>